<reference evidence="4" key="1">
    <citation type="journal article" date="2019" name="Int. J. Syst. Evol. Microbiol.">
        <title>The Global Catalogue of Microorganisms (GCM) 10K type strain sequencing project: providing services to taxonomists for standard genome sequencing and annotation.</title>
        <authorList>
            <consortium name="The Broad Institute Genomics Platform"/>
            <consortium name="The Broad Institute Genome Sequencing Center for Infectious Disease"/>
            <person name="Wu L."/>
            <person name="Ma J."/>
        </authorList>
    </citation>
    <scope>NUCLEOTIDE SEQUENCE [LARGE SCALE GENOMIC DNA]</scope>
    <source>
        <strain evidence="4">JCM 17804</strain>
    </source>
</reference>
<dbReference type="Gene3D" id="3.90.220.20">
    <property type="entry name" value="DNA methylase specificity domains"/>
    <property type="match status" value="1"/>
</dbReference>
<gene>
    <name evidence="3" type="ORF">GCM10023165_26520</name>
</gene>
<proteinExistence type="predicted"/>
<dbReference type="InterPro" id="IPR044946">
    <property type="entry name" value="Restrct_endonuc_typeI_TRD_sf"/>
</dbReference>
<organism evidence="3 4">
    <name type="scientific">Variovorax defluvii</name>
    <dbReference type="NCBI Taxonomy" id="913761"/>
    <lineage>
        <taxon>Bacteria</taxon>
        <taxon>Pseudomonadati</taxon>
        <taxon>Pseudomonadota</taxon>
        <taxon>Betaproteobacteria</taxon>
        <taxon>Burkholderiales</taxon>
        <taxon>Comamonadaceae</taxon>
        <taxon>Variovorax</taxon>
    </lineage>
</organism>
<protein>
    <recommendedName>
        <fullName evidence="5">Restriction endonuclease subunit S</fullName>
    </recommendedName>
</protein>
<dbReference type="SUPFAM" id="SSF116734">
    <property type="entry name" value="DNA methylase specificity domain"/>
    <property type="match status" value="1"/>
</dbReference>
<accession>A0ABP8HSQ2</accession>
<evidence type="ECO:0000313" key="4">
    <source>
        <dbReference type="Proteomes" id="UP001500975"/>
    </source>
</evidence>
<keyword evidence="4" id="KW-1185">Reference proteome</keyword>
<dbReference type="CDD" id="cd16961">
    <property type="entry name" value="RMtype1_S_TRD-CR_like"/>
    <property type="match status" value="1"/>
</dbReference>
<keyword evidence="1" id="KW-0680">Restriction system</keyword>
<dbReference type="RefSeq" id="WP_345538403.1">
    <property type="nucleotide sequence ID" value="NZ_BAABGJ010000023.1"/>
</dbReference>
<dbReference type="EMBL" id="BAABGJ010000023">
    <property type="protein sequence ID" value="GAA4343803.1"/>
    <property type="molecule type" value="Genomic_DNA"/>
</dbReference>
<name>A0ABP8HSQ2_9BURK</name>
<keyword evidence="2" id="KW-0238">DNA-binding</keyword>
<dbReference type="Proteomes" id="UP001500975">
    <property type="component" value="Unassembled WGS sequence"/>
</dbReference>
<evidence type="ECO:0008006" key="5">
    <source>
        <dbReference type="Google" id="ProtNLM"/>
    </source>
</evidence>
<evidence type="ECO:0000256" key="1">
    <source>
        <dbReference type="ARBA" id="ARBA00022747"/>
    </source>
</evidence>
<comment type="caution">
    <text evidence="3">The sequence shown here is derived from an EMBL/GenBank/DDBJ whole genome shotgun (WGS) entry which is preliminary data.</text>
</comment>
<evidence type="ECO:0000256" key="2">
    <source>
        <dbReference type="ARBA" id="ARBA00023125"/>
    </source>
</evidence>
<sequence length="210" mass="23149">MSVHAVKTALGDAVDLRAGHPFRGAIEDVHDGPVRAVQMKDLDPLAGVEWRGVIRTRLAGRRPPYWLADGDLLFVARGTRFYAVCVDAPPGPAVCGPHLFHLRIHSGRALLPAFLAWQINQGPFQRALQRAAEGSSQLSVRRPVLESLTVGIPPLCDQERIVAMARLARRERELHQLLLRNREMQFQSIAEALAGASSDPSTAHREPDKL</sequence>
<evidence type="ECO:0000313" key="3">
    <source>
        <dbReference type="EMBL" id="GAA4343803.1"/>
    </source>
</evidence>